<dbReference type="AlphaFoldDB" id="A0A1M4YZX3"/>
<sequence>MLERKPWSPDSIVGYCKRDPDWKDKSIVCTKTLYNYIDRELLKVRNIDLVLKPRLKPLDKWSTEDCMTLDVILIVTSYGKFGSAKNFVVQNFNIAEKLIEEKISRCYSTT</sequence>
<reference evidence="1 2" key="1">
    <citation type="submission" date="2016-11" db="EMBL/GenBank/DDBJ databases">
        <authorList>
            <person name="Jaros S."/>
            <person name="Januszkiewicz K."/>
            <person name="Wedrychowicz H."/>
        </authorList>
    </citation>
    <scope>NUCLEOTIDE SEQUENCE [LARGE SCALE GENOMIC DNA]</scope>
    <source>
        <strain evidence="1 2">DSM 17918</strain>
    </source>
</reference>
<name>A0A1M4YZX3_9THEO</name>
<gene>
    <name evidence="1" type="ORF">SAMN02746089_01315</name>
</gene>
<dbReference type="STRING" id="1121256.SAMN02746089_01315"/>
<organism evidence="1 2">
    <name type="scientific">Caldanaerobius fijiensis DSM 17918</name>
    <dbReference type="NCBI Taxonomy" id="1121256"/>
    <lineage>
        <taxon>Bacteria</taxon>
        <taxon>Bacillati</taxon>
        <taxon>Bacillota</taxon>
        <taxon>Clostridia</taxon>
        <taxon>Thermoanaerobacterales</taxon>
        <taxon>Thermoanaerobacteraceae</taxon>
        <taxon>Caldanaerobius</taxon>
    </lineage>
</organism>
<evidence type="ECO:0000313" key="2">
    <source>
        <dbReference type="Proteomes" id="UP000184088"/>
    </source>
</evidence>
<dbReference type="Proteomes" id="UP000184088">
    <property type="component" value="Unassembled WGS sequence"/>
</dbReference>
<evidence type="ECO:0000313" key="1">
    <source>
        <dbReference type="EMBL" id="SHF11354.1"/>
    </source>
</evidence>
<dbReference type="EMBL" id="FQVH01000012">
    <property type="protein sequence ID" value="SHF11354.1"/>
    <property type="molecule type" value="Genomic_DNA"/>
</dbReference>
<keyword evidence="2" id="KW-1185">Reference proteome</keyword>
<protein>
    <submittedName>
        <fullName evidence="1">Uncharacterized protein</fullName>
    </submittedName>
</protein>
<accession>A0A1M4YZX3</accession>
<proteinExistence type="predicted"/>